<evidence type="ECO:0000256" key="1">
    <source>
        <dbReference type="ARBA" id="ARBA00010982"/>
    </source>
</evidence>
<dbReference type="SUPFAM" id="SSF53901">
    <property type="entry name" value="Thiolase-like"/>
    <property type="match status" value="1"/>
</dbReference>
<name>A0ABU0MR52_9PROT</name>
<dbReference type="InterPro" id="IPR016039">
    <property type="entry name" value="Thiolase-like"/>
</dbReference>
<dbReference type="Pfam" id="PF02803">
    <property type="entry name" value="Thiolase_C"/>
    <property type="match status" value="1"/>
</dbReference>
<dbReference type="Proteomes" id="UP001244552">
    <property type="component" value="Unassembled WGS sequence"/>
</dbReference>
<dbReference type="PROSITE" id="PS00099">
    <property type="entry name" value="THIOLASE_3"/>
    <property type="match status" value="1"/>
</dbReference>
<protein>
    <submittedName>
        <fullName evidence="5">Acetyl-CoA acetyltransferase</fullName>
    </submittedName>
</protein>
<comment type="caution">
    <text evidence="5">The sequence shown here is derived from an EMBL/GenBank/DDBJ whole genome shotgun (WGS) entry which is preliminary data.</text>
</comment>
<dbReference type="InterPro" id="IPR020610">
    <property type="entry name" value="Thiolase_AS"/>
</dbReference>
<dbReference type="PANTHER" id="PTHR18919">
    <property type="entry name" value="ACETYL-COA C-ACYLTRANSFERASE"/>
    <property type="match status" value="1"/>
</dbReference>
<comment type="similarity">
    <text evidence="1">Belongs to the thiolase-like superfamily. Thiolase family.</text>
</comment>
<evidence type="ECO:0000259" key="4">
    <source>
        <dbReference type="Pfam" id="PF02803"/>
    </source>
</evidence>
<dbReference type="InterPro" id="IPR020617">
    <property type="entry name" value="Thiolase_C"/>
</dbReference>
<reference evidence="5 6" key="1">
    <citation type="submission" date="2023-07" db="EMBL/GenBank/DDBJ databases">
        <title>Genomic Encyclopedia of Type Strains, Phase IV (KMG-IV): sequencing the most valuable type-strain genomes for metagenomic binning, comparative biology and taxonomic classification.</title>
        <authorList>
            <person name="Goeker M."/>
        </authorList>
    </citation>
    <scope>NUCLEOTIDE SEQUENCE [LARGE SCALE GENOMIC DNA]</scope>
    <source>
        <strain evidence="5 6">DSM 19922</strain>
    </source>
</reference>
<dbReference type="PANTHER" id="PTHR18919:SF107">
    <property type="entry name" value="ACETYL-COA ACETYLTRANSFERASE, CYTOSOLIC"/>
    <property type="match status" value="1"/>
</dbReference>
<sequence>NGGAIALGHPIGASGARILVSLLHEMQRRGAGKGLATLCIGGGMGVALCVERA</sequence>
<keyword evidence="2" id="KW-0808">Transferase</keyword>
<keyword evidence="3" id="KW-0012">Acyltransferase</keyword>
<gene>
    <name evidence="5" type="ORF">QO018_004848</name>
</gene>
<evidence type="ECO:0000256" key="3">
    <source>
        <dbReference type="ARBA" id="ARBA00023315"/>
    </source>
</evidence>
<dbReference type="EMBL" id="JAUSVU010000022">
    <property type="protein sequence ID" value="MDQ0535957.1"/>
    <property type="molecule type" value="Genomic_DNA"/>
</dbReference>
<feature type="non-terminal residue" evidence="5">
    <location>
        <position position="1"/>
    </location>
</feature>
<evidence type="ECO:0000256" key="2">
    <source>
        <dbReference type="ARBA" id="ARBA00022679"/>
    </source>
</evidence>
<feature type="domain" description="Thiolase C-terminal" evidence="4">
    <location>
        <begin position="1"/>
        <end position="52"/>
    </location>
</feature>
<accession>A0ABU0MR52</accession>
<keyword evidence="6" id="KW-1185">Reference proteome</keyword>
<organism evidence="5 6">
    <name type="scientific">Azospirillum picis</name>
    <dbReference type="NCBI Taxonomy" id="488438"/>
    <lineage>
        <taxon>Bacteria</taxon>
        <taxon>Pseudomonadati</taxon>
        <taxon>Pseudomonadota</taxon>
        <taxon>Alphaproteobacteria</taxon>
        <taxon>Rhodospirillales</taxon>
        <taxon>Azospirillaceae</taxon>
        <taxon>Azospirillum</taxon>
    </lineage>
</organism>
<dbReference type="Gene3D" id="3.40.47.10">
    <property type="match status" value="1"/>
</dbReference>
<evidence type="ECO:0000313" key="6">
    <source>
        <dbReference type="Proteomes" id="UP001244552"/>
    </source>
</evidence>
<evidence type="ECO:0000313" key="5">
    <source>
        <dbReference type="EMBL" id="MDQ0535957.1"/>
    </source>
</evidence>
<proteinExistence type="inferred from homology"/>